<keyword evidence="2" id="KW-0813">Transport</keyword>
<reference evidence="8 9" key="1">
    <citation type="submission" date="2018-08" db="EMBL/GenBank/DDBJ databases">
        <title>A genome reference for cultivated species of the human gut microbiota.</title>
        <authorList>
            <person name="Zou Y."/>
            <person name="Xue W."/>
            <person name="Luo G."/>
        </authorList>
    </citation>
    <scope>NUCLEOTIDE SEQUENCE [LARGE SCALE GENOMIC DNA]</scope>
    <source>
        <strain evidence="8 9">AF24-29</strain>
    </source>
</reference>
<dbReference type="RefSeq" id="WP_117894072.1">
    <property type="nucleotide sequence ID" value="NZ_CABJCV010000003.1"/>
</dbReference>
<feature type="transmembrane region" description="Helical" evidence="7">
    <location>
        <begin position="255"/>
        <end position="274"/>
    </location>
</feature>
<evidence type="ECO:0000256" key="7">
    <source>
        <dbReference type="SAM" id="Phobius"/>
    </source>
</evidence>
<dbReference type="GO" id="GO:0016020">
    <property type="term" value="C:membrane"/>
    <property type="evidence" value="ECO:0007669"/>
    <property type="project" value="UniProtKB-SubCell"/>
</dbReference>
<dbReference type="EMBL" id="QRUP01000003">
    <property type="protein sequence ID" value="RGR75941.1"/>
    <property type="molecule type" value="Genomic_DNA"/>
</dbReference>
<dbReference type="Pfam" id="PF03547">
    <property type="entry name" value="Mem_trans"/>
    <property type="match status" value="2"/>
</dbReference>
<dbReference type="GeneID" id="83014601"/>
<feature type="transmembrane region" description="Helical" evidence="7">
    <location>
        <begin position="168"/>
        <end position="189"/>
    </location>
</feature>
<evidence type="ECO:0000256" key="2">
    <source>
        <dbReference type="ARBA" id="ARBA00022448"/>
    </source>
</evidence>
<feature type="transmembrane region" description="Helical" evidence="7">
    <location>
        <begin position="281"/>
        <end position="306"/>
    </location>
</feature>
<evidence type="ECO:0008006" key="10">
    <source>
        <dbReference type="Google" id="ProtNLM"/>
    </source>
</evidence>
<dbReference type="AlphaFoldDB" id="A0A412G561"/>
<keyword evidence="3" id="KW-1003">Cell membrane</keyword>
<dbReference type="Proteomes" id="UP000284178">
    <property type="component" value="Unassembled WGS sequence"/>
</dbReference>
<dbReference type="PANTHER" id="PTHR36838">
    <property type="entry name" value="AUXIN EFFLUX CARRIER FAMILY PROTEIN"/>
    <property type="match status" value="1"/>
</dbReference>
<evidence type="ECO:0000256" key="6">
    <source>
        <dbReference type="ARBA" id="ARBA00023136"/>
    </source>
</evidence>
<evidence type="ECO:0000256" key="4">
    <source>
        <dbReference type="ARBA" id="ARBA00022692"/>
    </source>
</evidence>
<dbReference type="InterPro" id="IPR004776">
    <property type="entry name" value="Mem_transp_PIN-like"/>
</dbReference>
<evidence type="ECO:0000256" key="3">
    <source>
        <dbReference type="ARBA" id="ARBA00022475"/>
    </source>
</evidence>
<accession>A0A412G561</accession>
<comment type="subcellular location">
    <subcellularLocation>
        <location evidence="1">Membrane</location>
        <topology evidence="1">Multi-pass membrane protein</topology>
    </subcellularLocation>
</comment>
<feature type="transmembrane region" description="Helical" evidence="7">
    <location>
        <begin position="40"/>
        <end position="59"/>
    </location>
</feature>
<gene>
    <name evidence="8" type="ORF">DWY25_04165</name>
</gene>
<evidence type="ECO:0000313" key="8">
    <source>
        <dbReference type="EMBL" id="RGR75941.1"/>
    </source>
</evidence>
<dbReference type="GO" id="GO:0055085">
    <property type="term" value="P:transmembrane transport"/>
    <property type="evidence" value="ECO:0007669"/>
    <property type="project" value="InterPro"/>
</dbReference>
<organism evidence="8 9">
    <name type="scientific">Holdemania filiformis</name>
    <dbReference type="NCBI Taxonomy" id="61171"/>
    <lineage>
        <taxon>Bacteria</taxon>
        <taxon>Bacillati</taxon>
        <taxon>Bacillota</taxon>
        <taxon>Erysipelotrichia</taxon>
        <taxon>Erysipelotrichales</taxon>
        <taxon>Erysipelotrichaceae</taxon>
        <taxon>Holdemania</taxon>
    </lineage>
</organism>
<keyword evidence="5 7" id="KW-1133">Transmembrane helix</keyword>
<keyword evidence="6 7" id="KW-0472">Membrane</keyword>
<comment type="caution">
    <text evidence="8">The sequence shown here is derived from an EMBL/GenBank/DDBJ whole genome shotgun (WGS) entry which is preliminary data.</text>
</comment>
<keyword evidence="9" id="KW-1185">Reference proteome</keyword>
<dbReference type="PANTHER" id="PTHR36838:SF1">
    <property type="entry name" value="SLR1864 PROTEIN"/>
    <property type="match status" value="1"/>
</dbReference>
<keyword evidence="4 7" id="KW-0812">Transmembrane</keyword>
<sequence length="310" mass="33049">MMTLTLLNLQVTLLTYMGIGVVLSKTGMIRDGDQHFLSELVLNVLLPISVFVSFVENISFSLLKSLAGVLFAAILLEMLIYLFTKLPLQKDLTPGQRSVVRYSYLVSNGGLIGTPVIEGLYGSVGVMICNVFLIPTRILAFAAGESLFNPEIHKSKKAICYSILTNKVIVAIALALLASVSPVAVPVPVFTALKAVGKCLSPFSLIVIGSLLAQKITWDRGIMKKLAILCFYRLFGIAFAALFLCKGIGLDAQCTTIATLLLGMPAGSTGAIFAKKYGGDSMFAAAAVFVTTIVSTGSLVILMAVIERVL</sequence>
<proteinExistence type="predicted"/>
<evidence type="ECO:0000313" key="9">
    <source>
        <dbReference type="Proteomes" id="UP000284178"/>
    </source>
</evidence>
<feature type="transmembrane region" description="Helical" evidence="7">
    <location>
        <begin position="226"/>
        <end position="249"/>
    </location>
</feature>
<evidence type="ECO:0000256" key="1">
    <source>
        <dbReference type="ARBA" id="ARBA00004141"/>
    </source>
</evidence>
<feature type="transmembrane region" description="Helical" evidence="7">
    <location>
        <begin position="66"/>
        <end position="84"/>
    </location>
</feature>
<evidence type="ECO:0000256" key="5">
    <source>
        <dbReference type="ARBA" id="ARBA00022989"/>
    </source>
</evidence>
<protein>
    <recommendedName>
        <fullName evidence="10">AEC family transporter</fullName>
    </recommendedName>
</protein>
<name>A0A412G561_9FIRM</name>